<dbReference type="Proteomes" id="UP000294455">
    <property type="component" value="Chromosome"/>
</dbReference>
<dbReference type="InterPro" id="IPR019533">
    <property type="entry name" value="Peptidase_S26"/>
</dbReference>
<evidence type="ECO:0000256" key="4">
    <source>
        <dbReference type="ARBA" id="ARBA00019232"/>
    </source>
</evidence>
<keyword evidence="7" id="KW-1133">Transmembrane helix</keyword>
<sequence length="296" mass="36364">MKFLIKHIVIVITCILIFFYIFSYINDFYNYFYQKKHTKKKNIKKLLKELLKDLFLIIFIISIRLFIFQSFTVSSSSMNPSLLTGDYILVQKFFYNIKNLIKKIKFNNYQPKRNDIIIFQYPKNTRLNYIKRVIGLPGDMVFYNPFTKRIYIFKKINNKYTITYNKKEKINNFTLNIIKNNKNFNNKYFHTYRSLIQEKYQEKFKYHIHDIILFHGIKNSLYLYNKHKTKWMWIIPKNQYFVMGDNRDKSSDSRLCGLVKKKNILGKAKYIWFSINYKSKKWLNIIRFHRIFKKIQ</sequence>
<comment type="subcellular location">
    <subcellularLocation>
        <location evidence="7">Membrane</location>
        <topology evidence="7">Multi-pass membrane protein</topology>
    </subcellularLocation>
</comment>
<keyword evidence="7" id="KW-0645">Protease</keyword>
<keyword evidence="7" id="KW-0812">Transmembrane</keyword>
<dbReference type="PROSITE" id="PS00760">
    <property type="entry name" value="SPASE_I_2"/>
    <property type="match status" value="1"/>
</dbReference>
<evidence type="ECO:0000313" key="9">
    <source>
        <dbReference type="EMBL" id="VFP88234.1"/>
    </source>
</evidence>
<evidence type="ECO:0000256" key="1">
    <source>
        <dbReference type="ARBA" id="ARBA00000677"/>
    </source>
</evidence>
<comment type="catalytic activity">
    <reaction evidence="1 7">
        <text>Cleavage of hydrophobic, N-terminal signal or leader sequences from secreted and periplasmic proteins.</text>
        <dbReference type="EC" id="3.4.21.89"/>
    </reaction>
</comment>
<keyword evidence="5 7" id="KW-0378">Hydrolase</keyword>
<dbReference type="InterPro" id="IPR000223">
    <property type="entry name" value="Pept_S26A_signal_pept_1"/>
</dbReference>
<feature type="active site" evidence="6">
    <location>
        <position position="131"/>
    </location>
</feature>
<dbReference type="Gene3D" id="2.10.109.10">
    <property type="entry name" value="Umud Fragment, subunit A"/>
    <property type="match status" value="1"/>
</dbReference>
<dbReference type="Pfam" id="PF10502">
    <property type="entry name" value="Peptidase_S26"/>
    <property type="match status" value="1"/>
</dbReference>
<feature type="domain" description="Peptidase S26" evidence="8">
    <location>
        <begin position="54"/>
        <end position="273"/>
    </location>
</feature>
<evidence type="ECO:0000256" key="2">
    <source>
        <dbReference type="ARBA" id="ARBA00009370"/>
    </source>
</evidence>
<feature type="active site" evidence="6">
    <location>
        <position position="77"/>
    </location>
</feature>
<evidence type="ECO:0000256" key="5">
    <source>
        <dbReference type="ARBA" id="ARBA00022801"/>
    </source>
</evidence>
<evidence type="ECO:0000256" key="3">
    <source>
        <dbReference type="ARBA" id="ARBA00013208"/>
    </source>
</evidence>
<feature type="transmembrane region" description="Helical" evidence="7">
    <location>
        <begin position="6"/>
        <end position="29"/>
    </location>
</feature>
<dbReference type="InterPro" id="IPR019758">
    <property type="entry name" value="Pept_S26A_signal_pept_1_CS"/>
</dbReference>
<dbReference type="InterPro" id="IPR019757">
    <property type="entry name" value="Pept_S26A_signal_pept_1_Lys-AS"/>
</dbReference>
<dbReference type="PANTHER" id="PTHR43390">
    <property type="entry name" value="SIGNAL PEPTIDASE I"/>
    <property type="match status" value="1"/>
</dbReference>
<evidence type="ECO:0000256" key="7">
    <source>
        <dbReference type="RuleBase" id="RU362042"/>
    </source>
</evidence>
<organism evidence="9 10">
    <name type="scientific">Buchnera aphidicola</name>
    <name type="common">Cinara piceae</name>
    <dbReference type="NCBI Taxonomy" id="1660043"/>
    <lineage>
        <taxon>Bacteria</taxon>
        <taxon>Pseudomonadati</taxon>
        <taxon>Pseudomonadota</taxon>
        <taxon>Gammaproteobacteria</taxon>
        <taxon>Enterobacterales</taxon>
        <taxon>Erwiniaceae</taxon>
        <taxon>Buchnera</taxon>
    </lineage>
</organism>
<dbReference type="PROSITE" id="PS00761">
    <property type="entry name" value="SPASE_I_3"/>
    <property type="match status" value="1"/>
</dbReference>
<dbReference type="PANTHER" id="PTHR43390:SF1">
    <property type="entry name" value="CHLOROPLAST PROCESSING PEPTIDASE"/>
    <property type="match status" value="1"/>
</dbReference>
<dbReference type="EC" id="3.4.21.89" evidence="3 7"/>
<comment type="similarity">
    <text evidence="2 7">Belongs to the peptidase S26 family.</text>
</comment>
<evidence type="ECO:0000259" key="8">
    <source>
        <dbReference type="Pfam" id="PF10502"/>
    </source>
</evidence>
<dbReference type="AlphaFoldDB" id="A0A803FUJ6"/>
<dbReference type="GO" id="GO:0004252">
    <property type="term" value="F:serine-type endopeptidase activity"/>
    <property type="evidence" value="ECO:0007669"/>
    <property type="project" value="InterPro"/>
</dbReference>
<dbReference type="InterPro" id="IPR036286">
    <property type="entry name" value="LexA/Signal_pep-like_sf"/>
</dbReference>
<protein>
    <recommendedName>
        <fullName evidence="4 7">Signal peptidase I</fullName>
        <ecNumber evidence="3 7">3.4.21.89</ecNumber>
    </recommendedName>
</protein>
<reference evidence="9 10" key="1">
    <citation type="submission" date="2019-02" db="EMBL/GenBank/DDBJ databases">
        <authorList>
            <person name="Manzano-Marin A."/>
            <person name="Manzano-Marin A."/>
        </authorList>
    </citation>
    <scope>NUCLEOTIDE SEQUENCE [LARGE SCALE GENOMIC DNA]</scope>
    <source>
        <strain evidence="9 10">BuCipiceae</strain>
    </source>
</reference>
<name>A0A803FUJ6_9GAMM</name>
<feature type="transmembrane region" description="Helical" evidence="7">
    <location>
        <begin position="50"/>
        <end position="71"/>
    </location>
</feature>
<evidence type="ECO:0000313" key="10">
    <source>
        <dbReference type="Proteomes" id="UP000294455"/>
    </source>
</evidence>
<evidence type="ECO:0000256" key="6">
    <source>
        <dbReference type="PIRSR" id="PIRSR600223-1"/>
    </source>
</evidence>
<dbReference type="NCBIfam" id="TIGR02227">
    <property type="entry name" value="sigpep_I_bact"/>
    <property type="match status" value="1"/>
</dbReference>
<dbReference type="SUPFAM" id="SSF51306">
    <property type="entry name" value="LexA/Signal peptidase"/>
    <property type="match status" value="1"/>
</dbReference>
<dbReference type="GO" id="GO:0006465">
    <property type="term" value="P:signal peptide processing"/>
    <property type="evidence" value="ECO:0007669"/>
    <property type="project" value="InterPro"/>
</dbReference>
<dbReference type="GO" id="GO:0009003">
    <property type="term" value="F:signal peptidase activity"/>
    <property type="evidence" value="ECO:0007669"/>
    <property type="project" value="UniProtKB-EC"/>
</dbReference>
<gene>
    <name evidence="9" type="primary">lepB</name>
    <name evidence="9" type="ORF">BUCIPICE3303_171</name>
</gene>
<dbReference type="PRINTS" id="PR00727">
    <property type="entry name" value="LEADERPTASE"/>
</dbReference>
<dbReference type="EMBL" id="LR217739">
    <property type="protein sequence ID" value="VFP88234.1"/>
    <property type="molecule type" value="Genomic_DNA"/>
</dbReference>
<keyword evidence="7" id="KW-0472">Membrane</keyword>
<dbReference type="CDD" id="cd06530">
    <property type="entry name" value="S26_SPase_I"/>
    <property type="match status" value="1"/>
</dbReference>
<dbReference type="GO" id="GO:0016020">
    <property type="term" value="C:membrane"/>
    <property type="evidence" value="ECO:0007669"/>
    <property type="project" value="UniProtKB-SubCell"/>
</dbReference>
<proteinExistence type="inferred from homology"/>
<accession>A0A803FUJ6</accession>